<organism evidence="2">
    <name type="scientific">Ixodes ricinus</name>
    <name type="common">Common tick</name>
    <name type="synonym">Acarus ricinus</name>
    <dbReference type="NCBI Taxonomy" id="34613"/>
    <lineage>
        <taxon>Eukaryota</taxon>
        <taxon>Metazoa</taxon>
        <taxon>Ecdysozoa</taxon>
        <taxon>Arthropoda</taxon>
        <taxon>Chelicerata</taxon>
        <taxon>Arachnida</taxon>
        <taxon>Acari</taxon>
        <taxon>Parasitiformes</taxon>
        <taxon>Ixodida</taxon>
        <taxon>Ixodoidea</taxon>
        <taxon>Ixodidae</taxon>
        <taxon>Ixodinae</taxon>
        <taxon>Ixodes</taxon>
    </lineage>
</organism>
<protein>
    <submittedName>
        <fullName evidence="2">Putative secreted protein</fullName>
    </submittedName>
</protein>
<sequence>MPVSALYLVSGILLYARIVFTESHAKNVRCCATLPMFQCFRRASHASTNMASEMFMACPKLSLLSANEFVVHRGMCCTCWVVLRFPASGRFSCEVRIPSSVSAAGA</sequence>
<evidence type="ECO:0000256" key="1">
    <source>
        <dbReference type="SAM" id="SignalP"/>
    </source>
</evidence>
<keyword evidence="1" id="KW-0732">Signal</keyword>
<evidence type="ECO:0000313" key="2">
    <source>
        <dbReference type="EMBL" id="MXU89244.1"/>
    </source>
</evidence>
<reference evidence="2" key="1">
    <citation type="submission" date="2019-12" db="EMBL/GenBank/DDBJ databases">
        <title>An insight into the sialome of adult female Ixodes ricinus ticks feeding for 6 days.</title>
        <authorList>
            <person name="Perner J."/>
            <person name="Ribeiro J.M.C."/>
        </authorList>
    </citation>
    <scope>NUCLEOTIDE SEQUENCE</scope>
    <source>
        <strain evidence="2">Semi-engorged</strain>
        <tissue evidence="2">Salivary glands</tissue>
    </source>
</reference>
<feature type="signal peptide" evidence="1">
    <location>
        <begin position="1"/>
        <end position="21"/>
    </location>
</feature>
<feature type="chain" id="PRO_5025465756" evidence="1">
    <location>
        <begin position="22"/>
        <end position="106"/>
    </location>
</feature>
<name>A0A6B0UGV7_IXORI</name>
<accession>A0A6B0UGV7</accession>
<proteinExistence type="predicted"/>
<dbReference type="AlphaFoldDB" id="A0A6B0UGV7"/>
<dbReference type="EMBL" id="GIFC01007161">
    <property type="protein sequence ID" value="MXU89244.1"/>
    <property type="molecule type" value="Transcribed_RNA"/>
</dbReference>